<gene>
    <name evidence="1" type="primary">cpoB</name>
    <name evidence="3" type="ORF">SAMN02745887_00187</name>
</gene>
<dbReference type="RefSeq" id="WP_072426738.1">
    <property type="nucleotide sequence ID" value="NZ_FPKR01000001.1"/>
</dbReference>
<accession>A0A1K2H555</accession>
<comment type="function">
    <text evidence="1">Mediates coordination of peptidoglycan synthesis and outer membrane constriction during cell division.</text>
</comment>
<reference evidence="3 4" key="1">
    <citation type="submission" date="2016-11" db="EMBL/GenBank/DDBJ databases">
        <authorList>
            <person name="Jaros S."/>
            <person name="Januszkiewicz K."/>
            <person name="Wedrychowicz H."/>
        </authorList>
    </citation>
    <scope>NUCLEOTIDE SEQUENCE [LARGE SCALE GENOMIC DNA]</scope>
    <source>
        <strain evidence="3 4">DSM 18899</strain>
    </source>
</reference>
<evidence type="ECO:0000313" key="4">
    <source>
        <dbReference type="Proteomes" id="UP000186513"/>
    </source>
</evidence>
<evidence type="ECO:0000259" key="2">
    <source>
        <dbReference type="Pfam" id="PF16331"/>
    </source>
</evidence>
<dbReference type="GO" id="GO:0070206">
    <property type="term" value="P:protein trimerization"/>
    <property type="evidence" value="ECO:0007669"/>
    <property type="project" value="InterPro"/>
</dbReference>
<dbReference type="InterPro" id="IPR019734">
    <property type="entry name" value="TPR_rpt"/>
</dbReference>
<feature type="coiled-coil region" evidence="1">
    <location>
        <begin position="29"/>
        <end position="95"/>
    </location>
</feature>
<keyword evidence="1" id="KW-0574">Periplasm</keyword>
<dbReference type="STRING" id="1121279.SAMN02745887_00187"/>
<dbReference type="Gene3D" id="1.25.40.10">
    <property type="entry name" value="Tetratricopeptide repeat domain"/>
    <property type="match status" value="1"/>
</dbReference>
<feature type="domain" description="YbgF trimerisation" evidence="2">
    <location>
        <begin position="56"/>
        <end position="115"/>
    </location>
</feature>
<comment type="similarity">
    <text evidence="1">Belongs to the CpoB family.</text>
</comment>
<dbReference type="EMBL" id="FPKR01000001">
    <property type="protein sequence ID" value="SFZ70372.1"/>
    <property type="molecule type" value="Genomic_DNA"/>
</dbReference>
<dbReference type="HAMAP" id="MF_02066">
    <property type="entry name" value="CpoB"/>
    <property type="match status" value="1"/>
</dbReference>
<keyword evidence="1" id="KW-0175">Coiled coil</keyword>
<sequence precursor="true">MPKRLISLALLSVLALPSQAGLFDDDEARKQIADIRDRHEKMLVELQEQHKELDSRSSQRLVALNGEISGLKQQIAELRGQLEVANFNLQTLQKRQQDLYVDLETRLKALEEGRQTGANPLAQAQNAQLEAEAAGAYEAAYNLYRDGKLKPAMTALSDVATRYAATQAAPNALFWLGMAQAKSGDSKAAQLSFRKLVDAYRQHDKAPDALRAMATLQLGAGDKKAASKTFKELVAGYPGTEAAKEAEKELKKL</sequence>
<dbReference type="Pfam" id="PF16331">
    <property type="entry name" value="TolA_bind_tri"/>
    <property type="match status" value="1"/>
</dbReference>
<keyword evidence="1" id="KW-0131">Cell cycle</keyword>
<dbReference type="GO" id="GO:0043093">
    <property type="term" value="P:FtsZ-dependent cytokinesis"/>
    <property type="evidence" value="ECO:0007669"/>
    <property type="project" value="UniProtKB-UniRule"/>
</dbReference>
<protein>
    <recommendedName>
        <fullName evidence="1">Cell division coordinator CpoB</fullName>
    </recommendedName>
</protein>
<dbReference type="GO" id="GO:0030288">
    <property type="term" value="C:outer membrane-bounded periplasmic space"/>
    <property type="evidence" value="ECO:0007669"/>
    <property type="project" value="UniProtKB-UniRule"/>
</dbReference>
<dbReference type="Proteomes" id="UP000186513">
    <property type="component" value="Unassembled WGS sequence"/>
</dbReference>
<dbReference type="SUPFAM" id="SSF48452">
    <property type="entry name" value="TPR-like"/>
    <property type="match status" value="1"/>
</dbReference>
<dbReference type="AlphaFoldDB" id="A0A1K2H555"/>
<dbReference type="Pfam" id="PF13174">
    <property type="entry name" value="TPR_6"/>
    <property type="match status" value="1"/>
</dbReference>
<dbReference type="Gene3D" id="1.20.5.110">
    <property type="match status" value="1"/>
</dbReference>
<evidence type="ECO:0000256" key="1">
    <source>
        <dbReference type="HAMAP-Rule" id="MF_02066"/>
    </source>
</evidence>
<keyword evidence="4" id="KW-1185">Reference proteome</keyword>
<organism evidence="3 4">
    <name type="scientific">Chitinimonas taiwanensis DSM 18899</name>
    <dbReference type="NCBI Taxonomy" id="1121279"/>
    <lineage>
        <taxon>Bacteria</taxon>
        <taxon>Pseudomonadati</taxon>
        <taxon>Pseudomonadota</taxon>
        <taxon>Betaproteobacteria</taxon>
        <taxon>Neisseriales</taxon>
        <taxon>Chitinibacteraceae</taxon>
        <taxon>Chitinimonas</taxon>
    </lineage>
</organism>
<keyword evidence="1" id="KW-0732">Signal</keyword>
<evidence type="ECO:0000313" key="3">
    <source>
        <dbReference type="EMBL" id="SFZ70372.1"/>
    </source>
</evidence>
<name>A0A1K2H555_9NEIS</name>
<dbReference type="InterPro" id="IPR011990">
    <property type="entry name" value="TPR-like_helical_dom_sf"/>
</dbReference>
<proteinExistence type="inferred from homology"/>
<feature type="signal peptide" evidence="1">
    <location>
        <begin position="1"/>
        <end position="20"/>
    </location>
</feature>
<comment type="subcellular location">
    <subcellularLocation>
        <location evidence="1">Periplasm</location>
    </subcellularLocation>
</comment>
<dbReference type="InterPro" id="IPR032519">
    <property type="entry name" value="YbgF_tri"/>
</dbReference>
<dbReference type="InterPro" id="IPR034706">
    <property type="entry name" value="CpoB"/>
</dbReference>
<feature type="chain" id="PRO_5013411534" description="Cell division coordinator CpoB" evidence="1">
    <location>
        <begin position="21"/>
        <end position="253"/>
    </location>
</feature>
<keyword evidence="1" id="KW-0132">Cell division</keyword>